<organism evidence="9 10">
    <name type="scientific">Portibacter lacus</name>
    <dbReference type="NCBI Taxonomy" id="1099794"/>
    <lineage>
        <taxon>Bacteria</taxon>
        <taxon>Pseudomonadati</taxon>
        <taxon>Bacteroidota</taxon>
        <taxon>Saprospiria</taxon>
        <taxon>Saprospirales</taxon>
        <taxon>Haliscomenobacteraceae</taxon>
        <taxon>Portibacter</taxon>
    </lineage>
</organism>
<dbReference type="RefSeq" id="WP_235294978.1">
    <property type="nucleotide sequence ID" value="NZ_BSOH01000037.1"/>
</dbReference>
<dbReference type="Proteomes" id="UP001156666">
    <property type="component" value="Unassembled WGS sequence"/>
</dbReference>
<feature type="transmembrane region" description="Helical" evidence="8">
    <location>
        <begin position="6"/>
        <end position="27"/>
    </location>
</feature>
<feature type="transmembrane region" description="Helical" evidence="8">
    <location>
        <begin position="39"/>
        <end position="59"/>
    </location>
</feature>
<evidence type="ECO:0000256" key="1">
    <source>
        <dbReference type="ARBA" id="ARBA00004141"/>
    </source>
</evidence>
<gene>
    <name evidence="9" type="primary">glpF</name>
    <name evidence="9" type="ORF">GCM10007940_47560</name>
</gene>
<proteinExistence type="inferred from homology"/>
<keyword evidence="10" id="KW-1185">Reference proteome</keyword>
<dbReference type="SUPFAM" id="SSF81338">
    <property type="entry name" value="Aquaporin-like"/>
    <property type="match status" value="1"/>
</dbReference>
<evidence type="ECO:0000256" key="7">
    <source>
        <dbReference type="RuleBase" id="RU000477"/>
    </source>
</evidence>
<dbReference type="PROSITE" id="PS00221">
    <property type="entry name" value="MIP"/>
    <property type="match status" value="1"/>
</dbReference>
<accession>A0AA37SVQ1</accession>
<dbReference type="Gene3D" id="1.20.1080.10">
    <property type="entry name" value="Glycerol uptake facilitator protein"/>
    <property type="match status" value="1"/>
</dbReference>
<keyword evidence="6 8" id="KW-0472">Membrane</keyword>
<feature type="transmembrane region" description="Helical" evidence="8">
    <location>
        <begin position="79"/>
        <end position="105"/>
    </location>
</feature>
<dbReference type="GO" id="GO:0015254">
    <property type="term" value="F:glycerol channel activity"/>
    <property type="evidence" value="ECO:0007669"/>
    <property type="project" value="TreeGrafter"/>
</dbReference>
<dbReference type="EMBL" id="BSOH01000037">
    <property type="protein sequence ID" value="GLR20140.1"/>
    <property type="molecule type" value="Genomic_DNA"/>
</dbReference>
<comment type="similarity">
    <text evidence="2 7">Belongs to the MIP/aquaporin (TC 1.A.8) family.</text>
</comment>
<dbReference type="InterPro" id="IPR000425">
    <property type="entry name" value="MIP"/>
</dbReference>
<dbReference type="PRINTS" id="PR00783">
    <property type="entry name" value="MINTRINSICP"/>
</dbReference>
<dbReference type="Pfam" id="PF00230">
    <property type="entry name" value="MIP"/>
    <property type="match status" value="1"/>
</dbReference>
<dbReference type="PANTHER" id="PTHR43829">
    <property type="entry name" value="AQUAPORIN OR AQUAGLYCEROPORIN RELATED"/>
    <property type="match status" value="1"/>
</dbReference>
<dbReference type="GO" id="GO:0005886">
    <property type="term" value="C:plasma membrane"/>
    <property type="evidence" value="ECO:0007669"/>
    <property type="project" value="TreeGrafter"/>
</dbReference>
<keyword evidence="5 8" id="KW-1133">Transmembrane helix</keyword>
<protein>
    <submittedName>
        <fullName evidence="9">Glycerol uptake facilitator protein</fullName>
    </submittedName>
</protein>
<dbReference type="InterPro" id="IPR022357">
    <property type="entry name" value="MIP_CS"/>
</dbReference>
<comment type="caution">
    <text evidence="9">The sequence shown here is derived from an EMBL/GenBank/DDBJ whole genome shotgun (WGS) entry which is preliminary data.</text>
</comment>
<dbReference type="InterPro" id="IPR050363">
    <property type="entry name" value="MIP/Aquaporin"/>
</dbReference>
<sequence length="245" mass="25284">MSPFVAEIIGTMLLILLGNGVVANALLSKTKGGDAGIVGIAIAWGLAVYVGVLVAGPYSGAHLNPAVSVGLAVTGQFEWGLVPIYIAGQCIGAALGSILVVLSYYDHYKQTDNLDFKLASFATTPAIPNVIPNILTEAIGTFVLLFSVLYIAGPELTLEGMEDTTIGLGSLGALPVALIVVVIGFSLGGPTGYAINPARDLIPRIMHGILPIGERRDSAWSYAWIPVVAPLIGAVCAAGLYLALQ</sequence>
<feature type="transmembrane region" description="Helical" evidence="8">
    <location>
        <begin position="126"/>
        <end position="152"/>
    </location>
</feature>
<reference evidence="9" key="1">
    <citation type="journal article" date="2014" name="Int. J. Syst. Evol. Microbiol.">
        <title>Complete genome sequence of Corynebacterium casei LMG S-19264T (=DSM 44701T), isolated from a smear-ripened cheese.</title>
        <authorList>
            <consortium name="US DOE Joint Genome Institute (JGI-PGF)"/>
            <person name="Walter F."/>
            <person name="Albersmeier A."/>
            <person name="Kalinowski J."/>
            <person name="Ruckert C."/>
        </authorList>
    </citation>
    <scope>NUCLEOTIDE SEQUENCE</scope>
    <source>
        <strain evidence="9">NBRC 108769</strain>
    </source>
</reference>
<reference evidence="9" key="2">
    <citation type="submission" date="2023-01" db="EMBL/GenBank/DDBJ databases">
        <title>Draft genome sequence of Portibacter lacus strain NBRC 108769.</title>
        <authorList>
            <person name="Sun Q."/>
            <person name="Mori K."/>
        </authorList>
    </citation>
    <scope>NUCLEOTIDE SEQUENCE</scope>
    <source>
        <strain evidence="9">NBRC 108769</strain>
    </source>
</reference>
<keyword evidence="3 7" id="KW-0813">Transport</keyword>
<feature type="transmembrane region" description="Helical" evidence="8">
    <location>
        <begin position="172"/>
        <end position="195"/>
    </location>
</feature>
<dbReference type="InterPro" id="IPR023271">
    <property type="entry name" value="Aquaporin-like"/>
</dbReference>
<comment type="subcellular location">
    <subcellularLocation>
        <location evidence="1">Membrane</location>
        <topology evidence="1">Multi-pass membrane protein</topology>
    </subcellularLocation>
</comment>
<evidence type="ECO:0000313" key="10">
    <source>
        <dbReference type="Proteomes" id="UP001156666"/>
    </source>
</evidence>
<keyword evidence="4 7" id="KW-0812">Transmembrane</keyword>
<feature type="transmembrane region" description="Helical" evidence="8">
    <location>
        <begin position="222"/>
        <end position="244"/>
    </location>
</feature>
<dbReference type="AlphaFoldDB" id="A0AA37SVQ1"/>
<evidence type="ECO:0000256" key="3">
    <source>
        <dbReference type="ARBA" id="ARBA00022448"/>
    </source>
</evidence>
<evidence type="ECO:0000313" key="9">
    <source>
        <dbReference type="EMBL" id="GLR20140.1"/>
    </source>
</evidence>
<evidence type="ECO:0000256" key="2">
    <source>
        <dbReference type="ARBA" id="ARBA00006175"/>
    </source>
</evidence>
<evidence type="ECO:0000256" key="4">
    <source>
        <dbReference type="ARBA" id="ARBA00022692"/>
    </source>
</evidence>
<name>A0AA37SVQ1_9BACT</name>
<evidence type="ECO:0000256" key="5">
    <source>
        <dbReference type="ARBA" id="ARBA00022989"/>
    </source>
</evidence>
<evidence type="ECO:0000256" key="8">
    <source>
        <dbReference type="SAM" id="Phobius"/>
    </source>
</evidence>
<evidence type="ECO:0000256" key="6">
    <source>
        <dbReference type="ARBA" id="ARBA00023136"/>
    </source>
</evidence>
<dbReference type="PANTHER" id="PTHR43829:SF9">
    <property type="entry name" value="AQUAPORIN-9"/>
    <property type="match status" value="1"/>
</dbReference>